<evidence type="ECO:0000256" key="2">
    <source>
        <dbReference type="ARBA" id="ARBA00007532"/>
    </source>
</evidence>
<name>A0ABX1JPK4_9MICC</name>
<gene>
    <name evidence="8" type="ORF">HER39_11890</name>
</gene>
<reference evidence="8 9" key="1">
    <citation type="submission" date="2020-04" db="EMBL/GenBank/DDBJ databases">
        <authorList>
            <person name="Liu S."/>
        </authorList>
    </citation>
    <scope>NUCLEOTIDE SEQUENCE [LARGE SCALE GENOMIC DNA]</scope>
    <source>
        <strain evidence="8 9">CGMCC 1.15091</strain>
    </source>
</reference>
<comment type="cofactor">
    <cofactor evidence="1">
        <name>FAD</name>
        <dbReference type="ChEBI" id="CHEBI:57692"/>
    </cofactor>
</comment>
<dbReference type="Proteomes" id="UP000523795">
    <property type="component" value="Unassembled WGS sequence"/>
</dbReference>
<organism evidence="8 9">
    <name type="scientific">Arthrobacter deserti</name>
    <dbReference type="NCBI Taxonomy" id="1742687"/>
    <lineage>
        <taxon>Bacteria</taxon>
        <taxon>Bacillati</taxon>
        <taxon>Actinomycetota</taxon>
        <taxon>Actinomycetes</taxon>
        <taxon>Micrococcales</taxon>
        <taxon>Micrococcaceae</taxon>
        <taxon>Arthrobacter</taxon>
    </lineage>
</organism>
<evidence type="ECO:0000313" key="8">
    <source>
        <dbReference type="EMBL" id="NKX51253.1"/>
    </source>
</evidence>
<feature type="non-terminal residue" evidence="8">
    <location>
        <position position="67"/>
    </location>
</feature>
<dbReference type="PROSITE" id="PS00076">
    <property type="entry name" value="PYRIDINE_REDOX_1"/>
    <property type="match status" value="1"/>
</dbReference>
<keyword evidence="4" id="KW-0274">FAD</keyword>
<keyword evidence="7" id="KW-0676">Redox-active center</keyword>
<sequence length="67" mass="6731">MTYYGLAIVGSGSGNSLGTPYWDNKKVAIIVGGTFGGTCLNAGCIPTKMFVYPSTLAAAAGQAEPLG</sequence>
<keyword evidence="9" id="KW-1185">Reference proteome</keyword>
<accession>A0ABX1JPK4</accession>
<comment type="caution">
    <text evidence="8">The sequence shown here is derived from an EMBL/GenBank/DDBJ whole genome shotgun (WGS) entry which is preliminary data.</text>
</comment>
<dbReference type="InterPro" id="IPR012999">
    <property type="entry name" value="Pyr_OxRdtase_I_AS"/>
</dbReference>
<dbReference type="EMBL" id="JAAZSR010000197">
    <property type="protein sequence ID" value="NKX51253.1"/>
    <property type="molecule type" value="Genomic_DNA"/>
</dbReference>
<proteinExistence type="inferred from homology"/>
<evidence type="ECO:0000256" key="4">
    <source>
        <dbReference type="ARBA" id="ARBA00022827"/>
    </source>
</evidence>
<evidence type="ECO:0000256" key="5">
    <source>
        <dbReference type="ARBA" id="ARBA00023002"/>
    </source>
</evidence>
<dbReference type="SUPFAM" id="SSF51905">
    <property type="entry name" value="FAD/NAD(P)-binding domain"/>
    <property type="match status" value="1"/>
</dbReference>
<dbReference type="InterPro" id="IPR036188">
    <property type="entry name" value="FAD/NAD-bd_sf"/>
</dbReference>
<evidence type="ECO:0000256" key="1">
    <source>
        <dbReference type="ARBA" id="ARBA00001974"/>
    </source>
</evidence>
<evidence type="ECO:0000256" key="7">
    <source>
        <dbReference type="ARBA" id="ARBA00023284"/>
    </source>
</evidence>
<protein>
    <submittedName>
        <fullName evidence="8">Mycothione reductase</fullName>
    </submittedName>
</protein>
<keyword evidence="5" id="KW-0560">Oxidoreductase</keyword>
<dbReference type="Gene3D" id="3.50.50.60">
    <property type="entry name" value="FAD/NAD(P)-binding domain"/>
    <property type="match status" value="1"/>
</dbReference>
<keyword evidence="3" id="KW-0285">Flavoprotein</keyword>
<evidence type="ECO:0000256" key="3">
    <source>
        <dbReference type="ARBA" id="ARBA00022630"/>
    </source>
</evidence>
<comment type="similarity">
    <text evidence="2">Belongs to the class-I pyridine nucleotide-disulfide oxidoreductase family.</text>
</comment>
<evidence type="ECO:0000313" key="9">
    <source>
        <dbReference type="Proteomes" id="UP000523795"/>
    </source>
</evidence>
<keyword evidence="6" id="KW-1015">Disulfide bond</keyword>
<evidence type="ECO:0000256" key="6">
    <source>
        <dbReference type="ARBA" id="ARBA00023157"/>
    </source>
</evidence>